<reference evidence="1 2" key="1">
    <citation type="journal article" date="2014" name="Am. J. Bot.">
        <title>Genome assembly and annotation for red clover (Trifolium pratense; Fabaceae).</title>
        <authorList>
            <person name="Istvanek J."/>
            <person name="Jaros M."/>
            <person name="Krenek A."/>
            <person name="Repkova J."/>
        </authorList>
    </citation>
    <scope>NUCLEOTIDE SEQUENCE [LARGE SCALE GENOMIC DNA]</scope>
    <source>
        <strain evidence="2">cv. Tatra</strain>
        <tissue evidence="1">Young leaves</tissue>
    </source>
</reference>
<evidence type="ECO:0000313" key="1">
    <source>
        <dbReference type="EMBL" id="PNX63856.1"/>
    </source>
</evidence>
<proteinExistence type="predicted"/>
<dbReference type="Proteomes" id="UP000236291">
    <property type="component" value="Unassembled WGS sequence"/>
</dbReference>
<dbReference type="EMBL" id="ASHM01159312">
    <property type="protein sequence ID" value="PNX63856.1"/>
    <property type="molecule type" value="Genomic_DNA"/>
</dbReference>
<comment type="caution">
    <text evidence="1">The sequence shown here is derived from an EMBL/GenBank/DDBJ whole genome shotgun (WGS) entry which is preliminary data.</text>
</comment>
<accession>A0A2K3KC36</accession>
<organism evidence="1 2">
    <name type="scientific">Trifolium pratense</name>
    <name type="common">Red clover</name>
    <dbReference type="NCBI Taxonomy" id="57577"/>
    <lineage>
        <taxon>Eukaryota</taxon>
        <taxon>Viridiplantae</taxon>
        <taxon>Streptophyta</taxon>
        <taxon>Embryophyta</taxon>
        <taxon>Tracheophyta</taxon>
        <taxon>Spermatophyta</taxon>
        <taxon>Magnoliopsida</taxon>
        <taxon>eudicotyledons</taxon>
        <taxon>Gunneridae</taxon>
        <taxon>Pentapetalae</taxon>
        <taxon>rosids</taxon>
        <taxon>fabids</taxon>
        <taxon>Fabales</taxon>
        <taxon>Fabaceae</taxon>
        <taxon>Papilionoideae</taxon>
        <taxon>50 kb inversion clade</taxon>
        <taxon>NPAAA clade</taxon>
        <taxon>Hologalegina</taxon>
        <taxon>IRL clade</taxon>
        <taxon>Trifolieae</taxon>
        <taxon>Trifolium</taxon>
    </lineage>
</organism>
<protein>
    <submittedName>
        <fullName evidence="1">Uncharacterized protein</fullName>
    </submittedName>
</protein>
<sequence>MVARGVNGDGARGRERVSERLRAMVRRSERRWLGE</sequence>
<dbReference type="AlphaFoldDB" id="A0A2K3KC36"/>
<reference evidence="1 2" key="2">
    <citation type="journal article" date="2017" name="Front. Plant Sci.">
        <title>Gene Classification and Mining of Molecular Markers Useful in Red Clover (Trifolium pratense) Breeding.</title>
        <authorList>
            <person name="Istvanek J."/>
            <person name="Dluhosova J."/>
            <person name="Dluhos P."/>
            <person name="Patkova L."/>
            <person name="Nedelnik J."/>
            <person name="Repkova J."/>
        </authorList>
    </citation>
    <scope>NUCLEOTIDE SEQUENCE [LARGE SCALE GENOMIC DNA]</scope>
    <source>
        <strain evidence="2">cv. Tatra</strain>
        <tissue evidence="1">Young leaves</tissue>
    </source>
</reference>
<gene>
    <name evidence="1" type="ORF">L195_g061829</name>
</gene>
<evidence type="ECO:0000313" key="2">
    <source>
        <dbReference type="Proteomes" id="UP000236291"/>
    </source>
</evidence>
<name>A0A2K3KC36_TRIPR</name>